<dbReference type="Gene3D" id="3.40.640.10">
    <property type="entry name" value="Type I PLP-dependent aspartate aminotransferase-like (Major domain)"/>
    <property type="match status" value="1"/>
</dbReference>
<comment type="subunit">
    <text evidence="4">Homodimer.</text>
</comment>
<dbReference type="Proteomes" id="UP000885830">
    <property type="component" value="Unassembled WGS sequence"/>
</dbReference>
<keyword evidence="1 4" id="KW-0032">Aminotransferase</keyword>
<dbReference type="AlphaFoldDB" id="A0A7C5M1X0"/>
<dbReference type="FunFam" id="3.40.640.10:FF:000004">
    <property type="entry name" value="Acetylornithine aminotransferase"/>
    <property type="match status" value="1"/>
</dbReference>
<feature type="binding site" evidence="4">
    <location>
        <begin position="98"/>
        <end position="99"/>
    </location>
    <ligand>
        <name>pyridoxal 5'-phosphate</name>
        <dbReference type="ChEBI" id="CHEBI:597326"/>
    </ligand>
</feature>
<dbReference type="GO" id="GO:0003992">
    <property type="term" value="F:N2-acetyl-L-ornithine:2-oxoglutarate 5-aminotransferase activity"/>
    <property type="evidence" value="ECO:0007669"/>
    <property type="project" value="UniProtKB-UniRule"/>
</dbReference>
<comment type="subcellular location">
    <subcellularLocation>
        <location evidence="4">Cytoplasm</location>
    </subcellularLocation>
</comment>
<feature type="binding site" evidence="4">
    <location>
        <position position="134"/>
    </location>
    <ligand>
        <name>N(2)-acetyl-L-ornithine</name>
        <dbReference type="ChEBI" id="CHEBI:57805"/>
    </ligand>
</feature>
<dbReference type="PANTHER" id="PTHR11986">
    <property type="entry name" value="AMINOTRANSFERASE CLASS III"/>
    <property type="match status" value="1"/>
</dbReference>
<dbReference type="InterPro" id="IPR015421">
    <property type="entry name" value="PyrdxlP-dep_Trfase_major"/>
</dbReference>
<dbReference type="PANTHER" id="PTHR11986:SF113">
    <property type="entry name" value="SUCCINYLORNITHINE TRANSAMINASE"/>
    <property type="match status" value="1"/>
</dbReference>
<comment type="miscellaneous">
    <text evidence="4">May also have succinyldiaminopimelate aminotransferase activity, thus carrying out the corresponding step in lysine biosynthesis.</text>
</comment>
<evidence type="ECO:0000256" key="3">
    <source>
        <dbReference type="ARBA" id="ARBA00022898"/>
    </source>
</evidence>
<dbReference type="InterPro" id="IPR015424">
    <property type="entry name" value="PyrdxlP-dep_Trfase"/>
</dbReference>
<feature type="binding site" evidence="4">
    <location>
        <position position="131"/>
    </location>
    <ligand>
        <name>pyridoxal 5'-phosphate</name>
        <dbReference type="ChEBI" id="CHEBI:597326"/>
    </ligand>
</feature>
<comment type="similarity">
    <text evidence="4">Belongs to the class-III pyridoxal-phosphate-dependent aminotransferase family. ArgD subfamily.</text>
</comment>
<dbReference type="Pfam" id="PF00202">
    <property type="entry name" value="Aminotran_3"/>
    <property type="match status" value="1"/>
</dbReference>
<dbReference type="EMBL" id="DRMJ01000031">
    <property type="protein sequence ID" value="HHL42095.1"/>
    <property type="molecule type" value="Genomic_DNA"/>
</dbReference>
<sequence>MGTNDHIYNCYAPPPVEFDRGEGVYLYTEEGEKYLDFIAGISVNGLGHGHPALVNALHEQTDKLWHLSNMFRTKGQYELADKYCAATFADKVFFTNSGAEAVECAIKTARRCQFVEGKPEKYEILTAKGAFHGRSLATVHAGGNPKYMEGFGPKLPGFTNLPFGDMDAIKQAINENTAAILIEPVQGEGGVRALEVSFLKELRRLCDENDMLLIYDEVQCGAGRTGKLFAHQWADGEADPDIMAVAKGMGGGFPMGACLATARAAEGMVVGTHGSTYGGGPLAMAVGGAVFDELTKPEFLDHVNKISNFLKQQFEGLKDAHPDVVVDVRGKGLLAGMKLKKKALDVRNRIREHHVLVGNAGDNVLRLAPPLIITEDHVREAVAVLDTVFTEAKDWDDFEV</sequence>
<dbReference type="PROSITE" id="PS00600">
    <property type="entry name" value="AA_TRANSFER_CLASS_3"/>
    <property type="match status" value="1"/>
</dbReference>
<dbReference type="GO" id="GO:0006526">
    <property type="term" value="P:L-arginine biosynthetic process"/>
    <property type="evidence" value="ECO:0007669"/>
    <property type="project" value="UniProtKB-UniRule"/>
</dbReference>
<keyword evidence="3 4" id="KW-0663">Pyridoxal phosphate</keyword>
<evidence type="ECO:0000313" key="5">
    <source>
        <dbReference type="EMBL" id="HHL42095.1"/>
    </source>
</evidence>
<dbReference type="CDD" id="cd00610">
    <property type="entry name" value="OAT_like"/>
    <property type="match status" value="1"/>
</dbReference>
<dbReference type="GO" id="GO:0030170">
    <property type="term" value="F:pyridoxal phosphate binding"/>
    <property type="evidence" value="ECO:0007669"/>
    <property type="project" value="InterPro"/>
</dbReference>
<dbReference type="HAMAP" id="MF_01107">
    <property type="entry name" value="ArgD_aminotrans_3"/>
    <property type="match status" value="1"/>
</dbReference>
<feature type="modified residue" description="N6-(pyridoxal phosphate)lysine" evidence="4">
    <location>
        <position position="247"/>
    </location>
</feature>
<dbReference type="PIRSF" id="PIRSF000521">
    <property type="entry name" value="Transaminase_4ab_Lys_Orn"/>
    <property type="match status" value="1"/>
</dbReference>
<dbReference type="SUPFAM" id="SSF53383">
    <property type="entry name" value="PLP-dependent transferases"/>
    <property type="match status" value="1"/>
</dbReference>
<dbReference type="InterPro" id="IPR004636">
    <property type="entry name" value="AcOrn/SuccOrn_fam"/>
</dbReference>
<organism evidence="5">
    <name type="scientific">Hellea balneolensis</name>
    <dbReference type="NCBI Taxonomy" id="287478"/>
    <lineage>
        <taxon>Bacteria</taxon>
        <taxon>Pseudomonadati</taxon>
        <taxon>Pseudomonadota</taxon>
        <taxon>Alphaproteobacteria</taxon>
        <taxon>Maricaulales</taxon>
        <taxon>Robiginitomaculaceae</taxon>
        <taxon>Hellea</taxon>
    </lineage>
</organism>
<dbReference type="GO" id="GO:0042802">
    <property type="term" value="F:identical protein binding"/>
    <property type="evidence" value="ECO:0007669"/>
    <property type="project" value="TreeGrafter"/>
</dbReference>
<feature type="binding site" evidence="4">
    <location>
        <begin position="216"/>
        <end position="219"/>
    </location>
    <ligand>
        <name>pyridoxal 5'-phosphate</name>
        <dbReference type="ChEBI" id="CHEBI:597326"/>
    </ligand>
</feature>
<keyword evidence="4" id="KW-0055">Arginine biosynthesis</keyword>
<dbReference type="NCBIfam" id="NF002325">
    <property type="entry name" value="PRK01278.1"/>
    <property type="match status" value="1"/>
</dbReference>
<protein>
    <recommendedName>
        <fullName evidence="4">Acetylornithine aminotransferase</fullName>
        <shortName evidence="4">ACOAT</shortName>
        <ecNumber evidence="4">2.6.1.11</ecNumber>
    </recommendedName>
</protein>
<dbReference type="Gene3D" id="3.90.1150.10">
    <property type="entry name" value="Aspartate Aminotransferase, domain 1"/>
    <property type="match status" value="1"/>
</dbReference>
<evidence type="ECO:0000256" key="4">
    <source>
        <dbReference type="HAMAP-Rule" id="MF_01107"/>
    </source>
</evidence>
<dbReference type="GO" id="GO:0005737">
    <property type="term" value="C:cytoplasm"/>
    <property type="evidence" value="ECO:0007669"/>
    <property type="project" value="UniProtKB-SubCell"/>
</dbReference>
<dbReference type="InterPro" id="IPR050103">
    <property type="entry name" value="Class-III_PLP-dep_AT"/>
</dbReference>
<feature type="binding site" evidence="4">
    <location>
        <position position="275"/>
    </location>
    <ligand>
        <name>N(2)-acetyl-L-ornithine</name>
        <dbReference type="ChEBI" id="CHEBI:57805"/>
    </ligand>
</feature>
<dbReference type="InterPro" id="IPR005814">
    <property type="entry name" value="Aminotrans_3"/>
</dbReference>
<keyword evidence="4" id="KW-0028">Amino-acid biosynthesis</keyword>
<comment type="caution">
    <text evidence="5">The sequence shown here is derived from an EMBL/GenBank/DDBJ whole genome shotgun (WGS) entry which is preliminary data.</text>
</comment>
<accession>A0A7C5M1X0</accession>
<keyword evidence="4" id="KW-0963">Cytoplasm</keyword>
<dbReference type="UniPathway" id="UPA00068">
    <property type="reaction ID" value="UER00109"/>
</dbReference>
<evidence type="ECO:0000256" key="1">
    <source>
        <dbReference type="ARBA" id="ARBA00022576"/>
    </source>
</evidence>
<feature type="binding site" evidence="4">
    <location>
        <position position="276"/>
    </location>
    <ligand>
        <name>pyridoxal 5'-phosphate</name>
        <dbReference type="ChEBI" id="CHEBI:597326"/>
    </ligand>
</feature>
<proteinExistence type="inferred from homology"/>
<comment type="cofactor">
    <cofactor evidence="4">
        <name>pyridoxal 5'-phosphate</name>
        <dbReference type="ChEBI" id="CHEBI:597326"/>
    </cofactor>
    <text evidence="4">Binds 1 pyridoxal phosphate per subunit.</text>
</comment>
<dbReference type="EC" id="2.6.1.11" evidence="4"/>
<name>A0A7C5M1X0_9PROT</name>
<keyword evidence="2 4" id="KW-0808">Transferase</keyword>
<comment type="catalytic activity">
    <reaction evidence="4">
        <text>N(2)-acetyl-L-ornithine + 2-oxoglutarate = N-acetyl-L-glutamate 5-semialdehyde + L-glutamate</text>
        <dbReference type="Rhea" id="RHEA:18049"/>
        <dbReference type="ChEBI" id="CHEBI:16810"/>
        <dbReference type="ChEBI" id="CHEBI:29123"/>
        <dbReference type="ChEBI" id="CHEBI:29985"/>
        <dbReference type="ChEBI" id="CHEBI:57805"/>
        <dbReference type="EC" id="2.6.1.11"/>
    </reaction>
</comment>
<dbReference type="InterPro" id="IPR015422">
    <property type="entry name" value="PyrdxlP-dep_Trfase_small"/>
</dbReference>
<comment type="pathway">
    <text evidence="4">Amino-acid biosynthesis; L-arginine biosynthesis; N(2)-acetyl-L-ornithine from L-glutamate: step 4/4.</text>
</comment>
<gene>
    <name evidence="4" type="primary">argD</name>
    <name evidence="5" type="ORF">ENJ42_00625</name>
</gene>
<dbReference type="NCBIfam" id="TIGR00707">
    <property type="entry name" value="argD"/>
    <property type="match status" value="1"/>
</dbReference>
<reference evidence="5" key="1">
    <citation type="journal article" date="2020" name="mSystems">
        <title>Genome- and Community-Level Interaction Insights into Carbon Utilization and Element Cycling Functions of Hydrothermarchaeota in Hydrothermal Sediment.</title>
        <authorList>
            <person name="Zhou Z."/>
            <person name="Liu Y."/>
            <person name="Xu W."/>
            <person name="Pan J."/>
            <person name="Luo Z.H."/>
            <person name="Li M."/>
        </authorList>
    </citation>
    <scope>NUCLEOTIDE SEQUENCE [LARGE SCALE GENOMIC DNA]</scope>
    <source>
        <strain evidence="5">HyVt-485</strain>
    </source>
</reference>
<evidence type="ECO:0000256" key="2">
    <source>
        <dbReference type="ARBA" id="ARBA00022679"/>
    </source>
</evidence>
<dbReference type="InterPro" id="IPR049704">
    <property type="entry name" value="Aminotrans_3_PPA_site"/>
</dbReference>